<dbReference type="InterPro" id="IPR014284">
    <property type="entry name" value="RNA_pol_sigma-70_dom"/>
</dbReference>
<evidence type="ECO:0000259" key="9">
    <source>
        <dbReference type="PROSITE" id="PS50043"/>
    </source>
</evidence>
<dbReference type="InterPro" id="IPR016032">
    <property type="entry name" value="Sig_transdc_resp-reg_C-effctor"/>
</dbReference>
<reference evidence="10 11" key="1">
    <citation type="submission" date="2019-03" db="EMBL/GenBank/DDBJ databases">
        <title>Genomic Encyclopedia of Type Strains, Phase IV (KMG-IV): sequencing the most valuable type-strain genomes for metagenomic binning, comparative biology and taxonomic classification.</title>
        <authorList>
            <person name="Goeker M."/>
        </authorList>
    </citation>
    <scope>NUCLEOTIDE SEQUENCE [LARGE SCALE GENOMIC DNA]</scope>
    <source>
        <strain evidence="10 11">DSM 100451</strain>
    </source>
</reference>
<dbReference type="Gene3D" id="1.20.120.1810">
    <property type="match status" value="1"/>
</dbReference>
<dbReference type="GO" id="GO:0016987">
    <property type="term" value="F:sigma factor activity"/>
    <property type="evidence" value="ECO:0007669"/>
    <property type="project" value="UniProtKB-KW"/>
</dbReference>
<dbReference type="InterPro" id="IPR013249">
    <property type="entry name" value="RNA_pol_sigma70_r4_t2"/>
</dbReference>
<feature type="region of interest" description="Disordered" evidence="8">
    <location>
        <begin position="89"/>
        <end position="112"/>
    </location>
</feature>
<organism evidence="10 11">
    <name type="scientific">Allofournierella massiliensis</name>
    <dbReference type="NCBI Taxonomy" id="1650663"/>
    <lineage>
        <taxon>Bacteria</taxon>
        <taxon>Bacillati</taxon>
        <taxon>Bacillota</taxon>
        <taxon>Clostridia</taxon>
        <taxon>Eubacteriales</taxon>
        <taxon>Oscillospiraceae</taxon>
        <taxon>Allofournierella</taxon>
    </lineage>
</organism>
<dbReference type="EMBL" id="SLUM01000029">
    <property type="protein sequence ID" value="TCL53616.1"/>
    <property type="molecule type" value="Genomic_DNA"/>
</dbReference>
<dbReference type="Proteomes" id="UP000295184">
    <property type="component" value="Unassembled WGS sequence"/>
</dbReference>
<name>A0A4R1QJA1_9FIRM</name>
<keyword evidence="5" id="KW-0238">DNA-binding</keyword>
<evidence type="ECO:0000256" key="4">
    <source>
        <dbReference type="ARBA" id="ARBA00023082"/>
    </source>
</evidence>
<dbReference type="RefSeq" id="WP_058965313.1">
    <property type="nucleotide sequence ID" value="NZ_CABKVM010000017.1"/>
</dbReference>
<dbReference type="InterPro" id="IPR007627">
    <property type="entry name" value="RNA_pol_sigma70_r2"/>
</dbReference>
<gene>
    <name evidence="10" type="ORF">EDD77_1292</name>
</gene>
<dbReference type="CDD" id="cd06170">
    <property type="entry name" value="LuxR_C_like"/>
    <property type="match status" value="1"/>
</dbReference>
<dbReference type="GeneID" id="97381143"/>
<dbReference type="Gene3D" id="1.10.10.10">
    <property type="entry name" value="Winged helix-like DNA-binding domain superfamily/Winged helix DNA-binding domain"/>
    <property type="match status" value="1"/>
</dbReference>
<dbReference type="InterPro" id="IPR000792">
    <property type="entry name" value="Tscrpt_reg_LuxR_C"/>
</dbReference>
<accession>A0A4R1QJA1</accession>
<dbReference type="InterPro" id="IPR036388">
    <property type="entry name" value="WH-like_DNA-bd_sf"/>
</dbReference>
<evidence type="ECO:0000256" key="8">
    <source>
        <dbReference type="SAM" id="MobiDB-lite"/>
    </source>
</evidence>
<dbReference type="Pfam" id="PF04542">
    <property type="entry name" value="Sigma70_r2"/>
    <property type="match status" value="1"/>
</dbReference>
<dbReference type="Pfam" id="PF08281">
    <property type="entry name" value="Sigma70_r4_2"/>
    <property type="match status" value="1"/>
</dbReference>
<dbReference type="NCBIfam" id="TIGR02937">
    <property type="entry name" value="sigma70-ECF"/>
    <property type="match status" value="1"/>
</dbReference>
<feature type="domain" description="HTH luxR-type" evidence="9">
    <location>
        <begin position="127"/>
        <end position="181"/>
    </location>
</feature>
<evidence type="ECO:0000256" key="2">
    <source>
        <dbReference type="ARBA" id="ARBA00021245"/>
    </source>
</evidence>
<dbReference type="GO" id="GO:0006352">
    <property type="term" value="P:DNA-templated transcription initiation"/>
    <property type="evidence" value="ECO:0007669"/>
    <property type="project" value="InterPro"/>
</dbReference>
<evidence type="ECO:0000256" key="6">
    <source>
        <dbReference type="ARBA" id="ARBA00023163"/>
    </source>
</evidence>
<protein>
    <recommendedName>
        <fullName evidence="2">RNA polymerase sigma factor SigS</fullName>
    </recommendedName>
</protein>
<evidence type="ECO:0000313" key="11">
    <source>
        <dbReference type="Proteomes" id="UP000295184"/>
    </source>
</evidence>
<dbReference type="OrthoDB" id="9783788at2"/>
<evidence type="ECO:0000256" key="1">
    <source>
        <dbReference type="ARBA" id="ARBA00007788"/>
    </source>
</evidence>
<dbReference type="SUPFAM" id="SSF46894">
    <property type="entry name" value="C-terminal effector domain of the bipartite response regulators"/>
    <property type="match status" value="1"/>
</dbReference>
<keyword evidence="6" id="KW-0804">Transcription</keyword>
<comment type="caution">
    <text evidence="10">The sequence shown here is derived from an EMBL/GenBank/DDBJ whole genome shotgun (WGS) entry which is preliminary data.</text>
</comment>
<dbReference type="PANTHER" id="PTHR30385">
    <property type="entry name" value="SIGMA FACTOR F FLAGELLAR"/>
    <property type="match status" value="1"/>
</dbReference>
<dbReference type="STRING" id="1650663.GCA_001486665_02300"/>
<dbReference type="SMART" id="SM00421">
    <property type="entry name" value="HTH_LUXR"/>
    <property type="match status" value="1"/>
</dbReference>
<evidence type="ECO:0000256" key="5">
    <source>
        <dbReference type="ARBA" id="ARBA00023125"/>
    </source>
</evidence>
<dbReference type="AlphaFoldDB" id="A0A4R1QJA1"/>
<dbReference type="PROSITE" id="PS00622">
    <property type="entry name" value="HTH_LUXR_1"/>
    <property type="match status" value="1"/>
</dbReference>
<evidence type="ECO:0000313" key="10">
    <source>
        <dbReference type="EMBL" id="TCL53616.1"/>
    </source>
</evidence>
<keyword evidence="3" id="KW-0805">Transcription regulation</keyword>
<dbReference type="SUPFAM" id="SSF88946">
    <property type="entry name" value="Sigma2 domain of RNA polymerase sigma factors"/>
    <property type="match status" value="1"/>
</dbReference>
<comment type="similarity">
    <text evidence="1">Belongs to the sigma-70 factor family.</text>
</comment>
<evidence type="ECO:0000256" key="3">
    <source>
        <dbReference type="ARBA" id="ARBA00023015"/>
    </source>
</evidence>
<dbReference type="InterPro" id="IPR013325">
    <property type="entry name" value="RNA_pol_sigma_r2"/>
</dbReference>
<dbReference type="PRINTS" id="PR00038">
    <property type="entry name" value="HTHLUXR"/>
</dbReference>
<dbReference type="PROSITE" id="PS50043">
    <property type="entry name" value="HTH_LUXR_2"/>
    <property type="match status" value="1"/>
</dbReference>
<proteinExistence type="inferred from homology"/>
<comment type="function">
    <text evidence="7">Sigma factors are initiation factors that promote the attachment of RNA polymerase to specific initiation sites and are then released. Sigma-S contributes to the protection against external stress, thus playing a role in cellular fitness and survival.</text>
</comment>
<dbReference type="GO" id="GO:0003677">
    <property type="term" value="F:DNA binding"/>
    <property type="evidence" value="ECO:0007669"/>
    <property type="project" value="UniProtKB-KW"/>
</dbReference>
<keyword evidence="4" id="KW-0731">Sigma factor</keyword>
<sequence>MTQITPELLQQAKAGQEAALAAVLAHMMPVIRSHAAAGVCPGLDLDDAVQEGIIGLFAAIRSYRPGEGASFGTYAGRCIQNAIRTARRAAGRKKHGPLNQSVPLSEEDTTPGPEELAIQNEQLQDTLQTIQTRLSPFEQEVLELFLSGCSYEQIAQALGRSPKSVENALSRLRRKLKEARG</sequence>
<evidence type="ECO:0000256" key="7">
    <source>
        <dbReference type="ARBA" id="ARBA00024701"/>
    </source>
</evidence>